<dbReference type="RefSeq" id="WP_133610554.1">
    <property type="nucleotide sequence ID" value="NZ_JBASTO010000397.1"/>
</dbReference>
<dbReference type="GO" id="GO:0042597">
    <property type="term" value="C:periplasmic space"/>
    <property type="evidence" value="ECO:0007669"/>
    <property type="project" value="TreeGrafter"/>
</dbReference>
<comment type="similarity">
    <text evidence="1">Belongs to the glycerophosphoryl diester phosphodiesterase family.</text>
</comment>
<dbReference type="CDD" id="cd08602">
    <property type="entry name" value="GDPD_ScGlpQ1_like"/>
    <property type="match status" value="1"/>
</dbReference>
<dbReference type="Proteomes" id="UP000294593">
    <property type="component" value="Unassembled WGS sequence"/>
</dbReference>
<keyword evidence="5" id="KW-0378">Hydrolase</keyword>
<gene>
    <name evidence="9" type="ORF">EV672_10956</name>
</gene>
<dbReference type="EMBL" id="SNXW01000009">
    <property type="protein sequence ID" value="TDP81016.1"/>
    <property type="molecule type" value="Genomic_DNA"/>
</dbReference>
<dbReference type="PANTHER" id="PTHR43620:SF7">
    <property type="entry name" value="GLYCEROPHOSPHODIESTER PHOSPHODIESTERASE GDPD5-RELATED"/>
    <property type="match status" value="1"/>
</dbReference>
<dbReference type="EC" id="3.1.4.46" evidence="2"/>
<proteinExistence type="inferred from homology"/>
<dbReference type="PROSITE" id="PS51704">
    <property type="entry name" value="GP_PDE"/>
    <property type="match status" value="1"/>
</dbReference>
<dbReference type="InterPro" id="IPR030395">
    <property type="entry name" value="GP_PDE_dom"/>
</dbReference>
<evidence type="ECO:0000256" key="5">
    <source>
        <dbReference type="ARBA" id="ARBA00022801"/>
    </source>
</evidence>
<dbReference type="GO" id="GO:0006071">
    <property type="term" value="P:glycerol metabolic process"/>
    <property type="evidence" value="ECO:0007669"/>
    <property type="project" value="UniProtKB-KW"/>
</dbReference>
<sequence length="418" mass="45191">MSFRPVTHARPAARLLTPIAALALAACANLSQAHDAGADASDATRHATSQPTMAAPLVIGHRGASGYVPEHTLLAYWLAIEQGADYIEPDLVSTKDGVLVARHENAIAIVNADGSIREATTDVAERPEFADRKTTKLIDGVSLTGWFTEDFTLAELKTLRAKERLPSLRVANTRFDRMFEVPTFEEVLNLVDQANERRRAHAQSRALAEGGHKAAAKFKPIGVYPETKHPTYFDGINLSLEEPLLRSLHRHGYRGPNAAVFIQSFEVGNLKALATRTRLPLVQLLNGSGQPYDFTVAGDKRTYADLAKPEGLKEIATYATGVGANTNLMIPLVGGKLGTPTTLVSDAHAVGLKVHGWTFRAENNFLPSDFDSSTNPADAGVFGDLAGQITAFLKLGMDGFFTDHPFLGRQARDAFIAK</sequence>
<dbReference type="Pfam" id="PF03009">
    <property type="entry name" value="GDPD"/>
    <property type="match status" value="1"/>
</dbReference>
<name>A0A4R6R635_9BURK</name>
<reference evidence="9 10" key="1">
    <citation type="submission" date="2019-03" db="EMBL/GenBank/DDBJ databases">
        <title>Genomic Encyclopedia of Type Strains, Phase IV (KMG-IV): sequencing the most valuable type-strain genomes for metagenomic binning, comparative biology and taxonomic classification.</title>
        <authorList>
            <person name="Goeker M."/>
        </authorList>
    </citation>
    <scope>NUCLEOTIDE SEQUENCE [LARGE SCALE GENOMIC DNA]</scope>
    <source>
        <strain evidence="9 10">DSM 11901</strain>
    </source>
</reference>
<dbReference type="PROSITE" id="PS51257">
    <property type="entry name" value="PROKAR_LIPOPROTEIN"/>
    <property type="match status" value="1"/>
</dbReference>
<dbReference type="InterPro" id="IPR017946">
    <property type="entry name" value="PLC-like_Pdiesterase_TIM-brl"/>
</dbReference>
<dbReference type="GO" id="GO:0006629">
    <property type="term" value="P:lipid metabolic process"/>
    <property type="evidence" value="ECO:0007669"/>
    <property type="project" value="InterPro"/>
</dbReference>
<organism evidence="9 10">
    <name type="scientific">Aquabacterium commune</name>
    <dbReference type="NCBI Taxonomy" id="70586"/>
    <lineage>
        <taxon>Bacteria</taxon>
        <taxon>Pseudomonadati</taxon>
        <taxon>Pseudomonadota</taxon>
        <taxon>Betaproteobacteria</taxon>
        <taxon>Burkholderiales</taxon>
        <taxon>Aquabacterium</taxon>
    </lineage>
</organism>
<keyword evidence="10" id="KW-1185">Reference proteome</keyword>
<evidence type="ECO:0000256" key="6">
    <source>
        <dbReference type="ARBA" id="ARBA00047512"/>
    </source>
</evidence>
<evidence type="ECO:0000256" key="7">
    <source>
        <dbReference type="SAM" id="SignalP"/>
    </source>
</evidence>
<comment type="caution">
    <text evidence="9">The sequence shown here is derived from an EMBL/GenBank/DDBJ whole genome shotgun (WGS) entry which is preliminary data.</text>
</comment>
<feature type="chain" id="PRO_5020941321" description="glycerophosphodiester phosphodiesterase" evidence="7">
    <location>
        <begin position="34"/>
        <end position="418"/>
    </location>
</feature>
<evidence type="ECO:0000313" key="10">
    <source>
        <dbReference type="Proteomes" id="UP000294593"/>
    </source>
</evidence>
<keyword evidence="3 7" id="KW-0732">Signal</keyword>
<evidence type="ECO:0000256" key="2">
    <source>
        <dbReference type="ARBA" id="ARBA00012247"/>
    </source>
</evidence>
<evidence type="ECO:0000313" key="9">
    <source>
        <dbReference type="EMBL" id="TDP81016.1"/>
    </source>
</evidence>
<dbReference type="PANTHER" id="PTHR43620">
    <property type="entry name" value="GLYCEROPHOSPHORYL DIESTER PHOSPHODIESTERASE"/>
    <property type="match status" value="1"/>
</dbReference>
<evidence type="ECO:0000259" key="8">
    <source>
        <dbReference type="PROSITE" id="PS51704"/>
    </source>
</evidence>
<accession>A0A4R6R635</accession>
<dbReference type="SUPFAM" id="SSF51695">
    <property type="entry name" value="PLC-like phosphodiesterases"/>
    <property type="match status" value="1"/>
</dbReference>
<evidence type="ECO:0000256" key="3">
    <source>
        <dbReference type="ARBA" id="ARBA00022729"/>
    </source>
</evidence>
<dbReference type="OrthoDB" id="9795622at2"/>
<evidence type="ECO:0000256" key="4">
    <source>
        <dbReference type="ARBA" id="ARBA00022798"/>
    </source>
</evidence>
<feature type="signal peptide" evidence="7">
    <location>
        <begin position="1"/>
        <end position="33"/>
    </location>
</feature>
<protein>
    <recommendedName>
        <fullName evidence="2">glycerophosphodiester phosphodiesterase</fullName>
        <ecNumber evidence="2">3.1.4.46</ecNumber>
    </recommendedName>
</protein>
<dbReference type="Gene3D" id="3.20.20.190">
    <property type="entry name" value="Phosphatidylinositol (PI) phosphodiesterase"/>
    <property type="match status" value="1"/>
</dbReference>
<feature type="domain" description="GP-PDE" evidence="8">
    <location>
        <begin position="56"/>
        <end position="396"/>
    </location>
</feature>
<dbReference type="AlphaFoldDB" id="A0A4R6R635"/>
<dbReference type="GO" id="GO:0008889">
    <property type="term" value="F:glycerophosphodiester phosphodiesterase activity"/>
    <property type="evidence" value="ECO:0007669"/>
    <property type="project" value="UniProtKB-EC"/>
</dbReference>
<keyword evidence="4" id="KW-0319">Glycerol metabolism</keyword>
<evidence type="ECO:0000256" key="1">
    <source>
        <dbReference type="ARBA" id="ARBA00007277"/>
    </source>
</evidence>
<comment type="catalytic activity">
    <reaction evidence="6">
        <text>a sn-glycero-3-phosphodiester + H2O = an alcohol + sn-glycerol 3-phosphate + H(+)</text>
        <dbReference type="Rhea" id="RHEA:12969"/>
        <dbReference type="ChEBI" id="CHEBI:15377"/>
        <dbReference type="ChEBI" id="CHEBI:15378"/>
        <dbReference type="ChEBI" id="CHEBI:30879"/>
        <dbReference type="ChEBI" id="CHEBI:57597"/>
        <dbReference type="ChEBI" id="CHEBI:83408"/>
        <dbReference type="EC" id="3.1.4.46"/>
    </reaction>
</comment>